<accession>A0A859DTM9</accession>
<dbReference type="AlphaFoldDB" id="A0A859DTM9"/>
<evidence type="ECO:0000313" key="1">
    <source>
        <dbReference type="EMBL" id="QKN24252.1"/>
    </source>
</evidence>
<gene>
    <name evidence="1" type="ORF">GJQ69_06985</name>
</gene>
<proteinExistence type="predicted"/>
<protein>
    <submittedName>
        <fullName evidence="1">Uncharacterized protein</fullName>
    </submittedName>
</protein>
<dbReference type="EMBL" id="CP046051">
    <property type="protein sequence ID" value="QKN24252.1"/>
    <property type="molecule type" value="Genomic_DNA"/>
</dbReference>
<sequence>MYETKLNTRKVNGKEIETWEREIYDANILSVEAGTNGYQGGDTGHGSRTYIRISDEGGTDISARTITDRFGDTHGVEIALGGDSELSTIIEALKFITKVLEDQIKEAEL</sequence>
<dbReference type="RefSeq" id="WP_174193356.1">
    <property type="nucleotide sequence ID" value="NZ_CP046051.1"/>
</dbReference>
<evidence type="ECO:0000313" key="2">
    <source>
        <dbReference type="Proteomes" id="UP000501316"/>
    </source>
</evidence>
<reference evidence="1 2" key="1">
    <citation type="submission" date="2019-11" db="EMBL/GenBank/DDBJ databases">
        <authorList>
            <person name="Ren C."/>
            <person name="Wang H."/>
            <person name="Xu Y."/>
        </authorList>
    </citation>
    <scope>NUCLEOTIDE SEQUENCE [LARGE SCALE GENOMIC DNA]</scope>
    <source>
        <strain evidence="1 2">LBM 19010</strain>
    </source>
</reference>
<dbReference type="KEGG" id="clf:GJQ69_06985"/>
<name>A0A859DTM9_9FIRM</name>
<dbReference type="Proteomes" id="UP000501316">
    <property type="component" value="Chromosome"/>
</dbReference>
<organism evidence="1 2">
    <name type="scientific">Caproicibacterium lactatifermentans</name>
    <dbReference type="NCBI Taxonomy" id="2666138"/>
    <lineage>
        <taxon>Bacteria</taxon>
        <taxon>Bacillati</taxon>
        <taxon>Bacillota</taxon>
        <taxon>Clostridia</taxon>
        <taxon>Eubacteriales</taxon>
        <taxon>Oscillospiraceae</taxon>
        <taxon>Caproicibacterium</taxon>
    </lineage>
</organism>